<dbReference type="Proteomes" id="UP000015354">
    <property type="component" value="Unassembled WGS sequence"/>
</dbReference>
<evidence type="ECO:0000313" key="1">
    <source>
        <dbReference type="EMBL" id="EPY18184.1"/>
    </source>
</evidence>
<name>S9TN77_9TRYP</name>
<gene>
    <name evidence="1" type="ORF">STCU_10134</name>
</gene>
<accession>S9TN77</accession>
<dbReference type="AlphaFoldDB" id="S9TN77"/>
<proteinExistence type="predicted"/>
<sequence length="131" mass="13761">MDPFLSSTLPSRLPSCCRACLASSEGLLVVPQPLRPVGQPASSPLSIGCRLADTTPFSSDGRKVVGLPRLSAGALQLLKDPHLALSVPSDDALKEMSAFLSSGSCDVSNSLFDEDTARSFVRDGARRRATS</sequence>
<dbReference type="EMBL" id="ATMH01010053">
    <property type="protein sequence ID" value="EPY18184.1"/>
    <property type="molecule type" value="Genomic_DNA"/>
</dbReference>
<reference evidence="1 2" key="1">
    <citation type="journal article" date="2013" name="PLoS ONE">
        <title>Predicting the Proteins of Angomonas deanei, Strigomonas culicis and Their Respective Endosymbionts Reveals New Aspects of the Trypanosomatidae Family.</title>
        <authorList>
            <person name="Motta M.C."/>
            <person name="Martins A.C."/>
            <person name="de Souza S.S."/>
            <person name="Catta-Preta C.M."/>
            <person name="Silva R."/>
            <person name="Klein C.C."/>
            <person name="de Almeida L.G."/>
            <person name="de Lima Cunha O."/>
            <person name="Ciapina L.P."/>
            <person name="Brocchi M."/>
            <person name="Colabardini A.C."/>
            <person name="de Araujo Lima B."/>
            <person name="Machado C.R."/>
            <person name="de Almeida Soares C.M."/>
            <person name="Probst C.M."/>
            <person name="de Menezes C.B."/>
            <person name="Thompson C.E."/>
            <person name="Bartholomeu D.C."/>
            <person name="Gradia D.F."/>
            <person name="Pavoni D.P."/>
            <person name="Grisard E.C."/>
            <person name="Fantinatti-Garboggini F."/>
            <person name="Marchini F.K."/>
            <person name="Rodrigues-Luiz G.F."/>
            <person name="Wagner G."/>
            <person name="Goldman G.H."/>
            <person name="Fietto J.L."/>
            <person name="Elias M.C."/>
            <person name="Goldman M.H."/>
            <person name="Sagot M.F."/>
            <person name="Pereira M."/>
            <person name="Stoco P.H."/>
            <person name="de Mendonca-Neto R.P."/>
            <person name="Teixeira S.M."/>
            <person name="Maciel T.E."/>
            <person name="de Oliveira Mendes T.A."/>
            <person name="Urmenyi T.P."/>
            <person name="de Souza W."/>
            <person name="Schenkman S."/>
            <person name="de Vasconcelos A.T."/>
        </authorList>
    </citation>
    <scope>NUCLEOTIDE SEQUENCE [LARGE SCALE GENOMIC DNA]</scope>
</reference>
<organism evidence="1 2">
    <name type="scientific">Strigomonas culicis</name>
    <dbReference type="NCBI Taxonomy" id="28005"/>
    <lineage>
        <taxon>Eukaryota</taxon>
        <taxon>Discoba</taxon>
        <taxon>Euglenozoa</taxon>
        <taxon>Kinetoplastea</taxon>
        <taxon>Metakinetoplastina</taxon>
        <taxon>Trypanosomatida</taxon>
        <taxon>Trypanosomatidae</taxon>
        <taxon>Strigomonadinae</taxon>
        <taxon>Strigomonas</taxon>
    </lineage>
</organism>
<evidence type="ECO:0000313" key="2">
    <source>
        <dbReference type="Proteomes" id="UP000015354"/>
    </source>
</evidence>
<keyword evidence="2" id="KW-1185">Reference proteome</keyword>
<protein>
    <submittedName>
        <fullName evidence="1">Uncharacterized protein</fullName>
    </submittedName>
</protein>
<comment type="caution">
    <text evidence="1">The sequence shown here is derived from an EMBL/GenBank/DDBJ whole genome shotgun (WGS) entry which is preliminary data.</text>
</comment>